<protein>
    <submittedName>
        <fullName evidence="1">Uncharacterized protein</fullName>
    </submittedName>
</protein>
<accession>A0ABW5XNN7</accession>
<dbReference type="RefSeq" id="WP_377125562.1">
    <property type="nucleotide sequence ID" value="NZ_JBHUON010000007.1"/>
</dbReference>
<evidence type="ECO:0000313" key="1">
    <source>
        <dbReference type="EMBL" id="MFD2864672.1"/>
    </source>
</evidence>
<proteinExistence type="predicted"/>
<dbReference type="PANTHER" id="PTHR41339:SF1">
    <property type="entry name" value="SECRETED PROTEIN"/>
    <property type="match status" value="1"/>
</dbReference>
<dbReference type="Proteomes" id="UP001597601">
    <property type="component" value="Unassembled WGS sequence"/>
</dbReference>
<organism evidence="1 2">
    <name type="scientific">Mucilaginibacter antarcticus</name>
    <dbReference type="NCBI Taxonomy" id="1855725"/>
    <lineage>
        <taxon>Bacteria</taxon>
        <taxon>Pseudomonadati</taxon>
        <taxon>Bacteroidota</taxon>
        <taxon>Sphingobacteriia</taxon>
        <taxon>Sphingobacteriales</taxon>
        <taxon>Sphingobacteriaceae</taxon>
        <taxon>Mucilaginibacter</taxon>
    </lineage>
</organism>
<name>A0ABW5XNN7_9SPHI</name>
<gene>
    <name evidence="1" type="ORF">ACFSYC_08220</name>
</gene>
<evidence type="ECO:0000313" key="2">
    <source>
        <dbReference type="Proteomes" id="UP001597601"/>
    </source>
</evidence>
<reference evidence="2" key="1">
    <citation type="journal article" date="2019" name="Int. J. Syst. Evol. Microbiol.">
        <title>The Global Catalogue of Microorganisms (GCM) 10K type strain sequencing project: providing services to taxonomists for standard genome sequencing and annotation.</title>
        <authorList>
            <consortium name="The Broad Institute Genomics Platform"/>
            <consortium name="The Broad Institute Genome Sequencing Center for Infectious Disease"/>
            <person name="Wu L."/>
            <person name="Ma J."/>
        </authorList>
    </citation>
    <scope>NUCLEOTIDE SEQUENCE [LARGE SCALE GENOMIC DNA]</scope>
    <source>
        <strain evidence="2">KCTC 52232</strain>
    </source>
</reference>
<keyword evidence="2" id="KW-1185">Reference proteome</keyword>
<dbReference type="PROSITE" id="PS51257">
    <property type="entry name" value="PROKAR_LIPOPROTEIN"/>
    <property type="match status" value="1"/>
</dbReference>
<sequence length="458" mass="49153">MKRIFLLSLVIGGFFTACKKDSNNNVVDIITDKKVDTLKGAITTDLKLDPAKTYILQGQVYVKNNATLTIPAGVTVYAQVNASRSFKSALIITQGSKIYVNGTVDKPVVFTSAASTKMPGDWGALVVLGKAPTNSGTGNAAGLPISTDTRYGGNVSNDNSGSITYLRLEYTGGINAPAENEWSTDKVSGMVFESVGSGTVVDNVMVKYSNDDSFQWVGGTVNATHLISYNSGDDDFDYDMGYQGNMQQIIGYRTRASSQALRANGVESYNDSVPTTNPPLTRPVISNMTIIGPQGVDQSKTNINQGVYMRKGTRLAIRNSIVAEFSEGGFMVCPRTRPVIFNNDNAEFRSNLVHADVLDRTFAWDQDVVVVADPLLTTFLTNTVNNNSVISASADFKLTAMYNAGNAPNLTPAAGSPALSGADYSGVDFSNAFFTKTTYRGAIGSSNWAAQSIWCNWQ</sequence>
<dbReference type="PANTHER" id="PTHR41339">
    <property type="entry name" value="LIPL48"/>
    <property type="match status" value="1"/>
</dbReference>
<dbReference type="EMBL" id="JBHUON010000007">
    <property type="protein sequence ID" value="MFD2864672.1"/>
    <property type="molecule type" value="Genomic_DNA"/>
</dbReference>
<comment type="caution">
    <text evidence="1">The sequence shown here is derived from an EMBL/GenBank/DDBJ whole genome shotgun (WGS) entry which is preliminary data.</text>
</comment>